<reference evidence="1" key="1">
    <citation type="submission" date="2022-04" db="EMBL/GenBank/DDBJ databases">
        <title>Genome of the entomopathogenic fungus Entomophthora muscae.</title>
        <authorList>
            <person name="Elya C."/>
            <person name="Lovett B.R."/>
            <person name="Lee E."/>
            <person name="Macias A.M."/>
            <person name="Hajek A.E."/>
            <person name="De Bivort B.L."/>
            <person name="Kasson M.T."/>
            <person name="De Fine Licht H.H."/>
            <person name="Stajich J.E."/>
        </authorList>
    </citation>
    <scope>NUCLEOTIDE SEQUENCE</scope>
    <source>
        <strain evidence="1">Berkeley</strain>
    </source>
</reference>
<evidence type="ECO:0000313" key="2">
    <source>
        <dbReference type="Proteomes" id="UP001165960"/>
    </source>
</evidence>
<organism evidence="1 2">
    <name type="scientific">Entomophthora muscae</name>
    <dbReference type="NCBI Taxonomy" id="34485"/>
    <lineage>
        <taxon>Eukaryota</taxon>
        <taxon>Fungi</taxon>
        <taxon>Fungi incertae sedis</taxon>
        <taxon>Zoopagomycota</taxon>
        <taxon>Entomophthoromycotina</taxon>
        <taxon>Entomophthoromycetes</taxon>
        <taxon>Entomophthorales</taxon>
        <taxon>Entomophthoraceae</taxon>
        <taxon>Entomophthora</taxon>
    </lineage>
</organism>
<sequence>MEPKFLHKELSMYICTQGQPTEVHYIFSSLPKEAAHKHLTQDDYLAYLNKPMELDQEIIFASLFNNFDVDNHTQPEMEWFPAPTSHISAKVDDYVIEKHNAPFKLSKLQVQMKKVKINIADQIKHDNCIPKQAAPKTSVTTSKAKHKVSLMGYQQPISCGRLHLK</sequence>
<dbReference type="Proteomes" id="UP001165960">
    <property type="component" value="Unassembled WGS sequence"/>
</dbReference>
<comment type="caution">
    <text evidence="1">The sequence shown here is derived from an EMBL/GenBank/DDBJ whole genome shotgun (WGS) entry which is preliminary data.</text>
</comment>
<keyword evidence="2" id="KW-1185">Reference proteome</keyword>
<protein>
    <submittedName>
        <fullName evidence="1">Uncharacterized protein</fullName>
    </submittedName>
</protein>
<gene>
    <name evidence="1" type="ORF">DSO57_1028718</name>
</gene>
<dbReference type="EMBL" id="QTSX02000894">
    <property type="protein sequence ID" value="KAJ9083994.1"/>
    <property type="molecule type" value="Genomic_DNA"/>
</dbReference>
<accession>A0ACC2UAE2</accession>
<proteinExistence type="predicted"/>
<name>A0ACC2UAE2_9FUNG</name>
<evidence type="ECO:0000313" key="1">
    <source>
        <dbReference type="EMBL" id="KAJ9083994.1"/>
    </source>
</evidence>